<evidence type="ECO:0000313" key="2">
    <source>
        <dbReference type="Proteomes" id="UP000574390"/>
    </source>
</evidence>
<comment type="caution">
    <text evidence="1">The sequence shown here is derived from an EMBL/GenBank/DDBJ whole genome shotgun (WGS) entry which is preliminary data.</text>
</comment>
<gene>
    <name evidence="1" type="ORF">FOZ62_014850</name>
</gene>
<sequence>RTLTHSLCSLPREGIPSRKIEVPSRRFIKMPSRGRYGGSNGGATYRRERRLRQILAQLMTGRPMTRQGRCSSGDF</sequence>
<organism evidence="1 2">
    <name type="scientific">Perkinsus olseni</name>
    <name type="common">Perkinsus atlanticus</name>
    <dbReference type="NCBI Taxonomy" id="32597"/>
    <lineage>
        <taxon>Eukaryota</taxon>
        <taxon>Sar</taxon>
        <taxon>Alveolata</taxon>
        <taxon>Perkinsozoa</taxon>
        <taxon>Perkinsea</taxon>
        <taxon>Perkinsida</taxon>
        <taxon>Perkinsidae</taxon>
        <taxon>Perkinsus</taxon>
    </lineage>
</organism>
<reference evidence="1 2" key="1">
    <citation type="submission" date="2020-04" db="EMBL/GenBank/DDBJ databases">
        <title>Perkinsus olseni comparative genomics.</title>
        <authorList>
            <person name="Bogema D.R."/>
        </authorList>
    </citation>
    <scope>NUCLEOTIDE SEQUENCE [LARGE SCALE GENOMIC DNA]</scope>
    <source>
        <strain evidence="1">ATCC PRA-205</strain>
    </source>
</reference>
<dbReference type="Proteomes" id="UP000574390">
    <property type="component" value="Unassembled WGS sequence"/>
</dbReference>
<name>A0A7J6NLU5_PEROL</name>
<protein>
    <submittedName>
        <fullName evidence="1">Uncharacterized protein</fullName>
    </submittedName>
</protein>
<feature type="non-terminal residue" evidence="1">
    <location>
        <position position="1"/>
    </location>
</feature>
<dbReference type="EMBL" id="JABANM010037157">
    <property type="protein sequence ID" value="KAF4684646.1"/>
    <property type="molecule type" value="Genomic_DNA"/>
</dbReference>
<dbReference type="AlphaFoldDB" id="A0A7J6NLU5"/>
<feature type="non-terminal residue" evidence="1">
    <location>
        <position position="75"/>
    </location>
</feature>
<evidence type="ECO:0000313" key="1">
    <source>
        <dbReference type="EMBL" id="KAF4684646.1"/>
    </source>
</evidence>
<proteinExistence type="predicted"/>
<accession>A0A7J6NLU5</accession>